<dbReference type="EMBL" id="JAVDTI010000003">
    <property type="protein sequence ID" value="MDR6806861.1"/>
    <property type="molecule type" value="Genomic_DNA"/>
</dbReference>
<keyword evidence="3" id="KW-1185">Reference proteome</keyword>
<keyword evidence="1" id="KW-0732">Signal</keyword>
<accession>A0ABU1R0C8</accession>
<sequence length="216" mass="23914">MILRKTLAGFSMLVMVVALSCTDHVGPVDPGQSNCLRVNGSPRLYPCEFEIVQIDIMSGSSNTDVYATLTPGNHNVHLLTTEAFSYNRTGTTTATLEYKIRLHVKRIASPAFPTPTGYWISESVPGGEPDDPSVLWPNRYYAAPQLNMAIGETSLVFTRLTYQTLDGLLTLQPSMVSIQNPVTYQTLADPPNNYALVRDRSEAYYLPINATYTDDR</sequence>
<dbReference type="Proteomes" id="UP001264980">
    <property type="component" value="Unassembled WGS sequence"/>
</dbReference>
<evidence type="ECO:0000313" key="3">
    <source>
        <dbReference type="Proteomes" id="UP001264980"/>
    </source>
</evidence>
<proteinExistence type="predicted"/>
<name>A0ABU1R0C8_9BACT</name>
<gene>
    <name evidence="2" type="ORF">J2W84_003909</name>
</gene>
<reference evidence="2 3" key="1">
    <citation type="submission" date="2023-07" db="EMBL/GenBank/DDBJ databases">
        <title>Sorghum-associated microbial communities from plants grown in Nebraska, USA.</title>
        <authorList>
            <person name="Schachtman D."/>
        </authorList>
    </citation>
    <scope>NUCLEOTIDE SEQUENCE [LARGE SCALE GENOMIC DNA]</scope>
    <source>
        <strain evidence="2 3">BE57</strain>
    </source>
</reference>
<protein>
    <recommendedName>
        <fullName evidence="4">DUF4249 family protein</fullName>
    </recommendedName>
</protein>
<dbReference type="RefSeq" id="WP_309986317.1">
    <property type="nucleotide sequence ID" value="NZ_JAVDTI010000003.1"/>
</dbReference>
<feature type="chain" id="PRO_5047375429" description="DUF4249 family protein" evidence="1">
    <location>
        <begin position="21"/>
        <end position="216"/>
    </location>
</feature>
<evidence type="ECO:0000256" key="1">
    <source>
        <dbReference type="SAM" id="SignalP"/>
    </source>
</evidence>
<comment type="caution">
    <text evidence="2">The sequence shown here is derived from an EMBL/GenBank/DDBJ whole genome shotgun (WGS) entry which is preliminary data.</text>
</comment>
<organism evidence="2 3">
    <name type="scientific">Dyadobacter fermentans</name>
    <dbReference type="NCBI Taxonomy" id="94254"/>
    <lineage>
        <taxon>Bacteria</taxon>
        <taxon>Pseudomonadati</taxon>
        <taxon>Bacteroidota</taxon>
        <taxon>Cytophagia</taxon>
        <taxon>Cytophagales</taxon>
        <taxon>Spirosomataceae</taxon>
        <taxon>Dyadobacter</taxon>
    </lineage>
</organism>
<feature type="signal peptide" evidence="1">
    <location>
        <begin position="1"/>
        <end position="20"/>
    </location>
</feature>
<evidence type="ECO:0008006" key="4">
    <source>
        <dbReference type="Google" id="ProtNLM"/>
    </source>
</evidence>
<dbReference type="PROSITE" id="PS51257">
    <property type="entry name" value="PROKAR_LIPOPROTEIN"/>
    <property type="match status" value="1"/>
</dbReference>
<evidence type="ECO:0000313" key="2">
    <source>
        <dbReference type="EMBL" id="MDR6806861.1"/>
    </source>
</evidence>